<organism evidence="11 12">
    <name type="scientific">Lactobacillus equicursoris</name>
    <dbReference type="NCBI Taxonomy" id="420645"/>
    <lineage>
        <taxon>Bacteria</taxon>
        <taxon>Bacillati</taxon>
        <taxon>Bacillota</taxon>
        <taxon>Bacilli</taxon>
        <taxon>Lactobacillales</taxon>
        <taxon>Lactobacillaceae</taxon>
        <taxon>Lactobacillus</taxon>
    </lineage>
</organism>
<keyword evidence="9" id="KW-1003">Cell membrane</keyword>
<dbReference type="SUPFAM" id="SSF54631">
    <property type="entry name" value="CBS-domain pair"/>
    <property type="match status" value="1"/>
</dbReference>
<evidence type="ECO:0000313" key="12">
    <source>
        <dbReference type="Proteomes" id="UP000452141"/>
    </source>
</evidence>
<dbReference type="PANTHER" id="PTHR43773">
    <property type="entry name" value="MAGNESIUM TRANSPORTER MGTE"/>
    <property type="match status" value="1"/>
</dbReference>
<dbReference type="Gene3D" id="3.10.580.10">
    <property type="entry name" value="CBS-domain"/>
    <property type="match status" value="1"/>
</dbReference>
<keyword evidence="8" id="KW-0129">CBS domain</keyword>
<feature type="transmembrane region" description="Helical" evidence="9">
    <location>
        <begin position="358"/>
        <end position="378"/>
    </location>
</feature>
<dbReference type="Pfam" id="PF03448">
    <property type="entry name" value="MgtE_N"/>
    <property type="match status" value="1"/>
</dbReference>
<dbReference type="PROSITE" id="PS51371">
    <property type="entry name" value="CBS"/>
    <property type="match status" value="2"/>
</dbReference>
<feature type="transmembrane region" description="Helical" evidence="9">
    <location>
        <begin position="310"/>
        <end position="337"/>
    </location>
</feature>
<comment type="subcellular location">
    <subcellularLocation>
        <location evidence="9">Cell membrane</location>
        <topology evidence="9">Multi-pass membrane protein</topology>
    </subcellularLocation>
    <subcellularLocation>
        <location evidence="1">Membrane</location>
        <topology evidence="1">Multi-pass membrane protein</topology>
    </subcellularLocation>
</comment>
<feature type="domain" description="CBS" evidence="10">
    <location>
        <begin position="200"/>
        <end position="256"/>
    </location>
</feature>
<dbReference type="NCBIfam" id="TIGR00400">
    <property type="entry name" value="mgtE"/>
    <property type="match status" value="1"/>
</dbReference>
<dbReference type="InterPro" id="IPR006667">
    <property type="entry name" value="SLC41_membr_dom"/>
</dbReference>
<keyword evidence="3 9" id="KW-0813">Transport</keyword>
<dbReference type="GO" id="GO:0005886">
    <property type="term" value="C:plasma membrane"/>
    <property type="evidence" value="ECO:0007669"/>
    <property type="project" value="UniProtKB-SubCell"/>
</dbReference>
<dbReference type="GO" id="GO:0015095">
    <property type="term" value="F:magnesium ion transmembrane transporter activity"/>
    <property type="evidence" value="ECO:0007669"/>
    <property type="project" value="UniProtKB-UniRule"/>
</dbReference>
<protein>
    <recommendedName>
        <fullName evidence="9">Magnesium transporter MgtE</fullName>
    </recommendedName>
</protein>
<dbReference type="InterPro" id="IPR038076">
    <property type="entry name" value="MgtE_N_sf"/>
</dbReference>
<keyword evidence="6 9" id="KW-1133">Transmembrane helix</keyword>
<evidence type="ECO:0000313" key="11">
    <source>
        <dbReference type="EMBL" id="MST80676.1"/>
    </source>
</evidence>
<evidence type="ECO:0000256" key="3">
    <source>
        <dbReference type="ARBA" id="ARBA00022448"/>
    </source>
</evidence>
<feature type="transmembrane region" description="Helical" evidence="9">
    <location>
        <begin position="422"/>
        <end position="447"/>
    </location>
</feature>
<dbReference type="InterPro" id="IPR036739">
    <property type="entry name" value="SLC41_membr_dom_sf"/>
</dbReference>
<dbReference type="Proteomes" id="UP000452141">
    <property type="component" value="Unassembled WGS sequence"/>
</dbReference>
<evidence type="ECO:0000259" key="10">
    <source>
        <dbReference type="PROSITE" id="PS51371"/>
    </source>
</evidence>
<feature type="domain" description="CBS" evidence="10">
    <location>
        <begin position="136"/>
        <end position="198"/>
    </location>
</feature>
<evidence type="ECO:0000256" key="5">
    <source>
        <dbReference type="ARBA" id="ARBA00022842"/>
    </source>
</evidence>
<evidence type="ECO:0000256" key="9">
    <source>
        <dbReference type="RuleBase" id="RU362011"/>
    </source>
</evidence>
<comment type="function">
    <text evidence="9">Acts as a magnesium transporter.</text>
</comment>
<dbReference type="SUPFAM" id="SSF161093">
    <property type="entry name" value="MgtE membrane domain-like"/>
    <property type="match status" value="1"/>
</dbReference>
<comment type="similarity">
    <text evidence="2 9">Belongs to the SLC41A transporter family.</text>
</comment>
<comment type="subunit">
    <text evidence="9">Homodimer.</text>
</comment>
<evidence type="ECO:0000256" key="7">
    <source>
        <dbReference type="ARBA" id="ARBA00023136"/>
    </source>
</evidence>
<evidence type="ECO:0000256" key="8">
    <source>
        <dbReference type="PROSITE-ProRule" id="PRU00703"/>
    </source>
</evidence>
<dbReference type="Pfam" id="PF00571">
    <property type="entry name" value="CBS"/>
    <property type="match status" value="2"/>
</dbReference>
<dbReference type="PANTHER" id="PTHR43773:SF1">
    <property type="entry name" value="MAGNESIUM TRANSPORTER MGTE"/>
    <property type="match status" value="1"/>
</dbReference>
<dbReference type="Pfam" id="PF01769">
    <property type="entry name" value="MgtE"/>
    <property type="match status" value="1"/>
</dbReference>
<accession>A0A844FQL1</accession>
<dbReference type="SMART" id="SM00924">
    <property type="entry name" value="MgtE_N"/>
    <property type="match status" value="1"/>
</dbReference>
<evidence type="ECO:0000256" key="2">
    <source>
        <dbReference type="ARBA" id="ARBA00009749"/>
    </source>
</evidence>
<dbReference type="AlphaFoldDB" id="A0A844FQL1"/>
<dbReference type="InterPro" id="IPR006669">
    <property type="entry name" value="MgtE_transporter"/>
</dbReference>
<dbReference type="SMART" id="SM00116">
    <property type="entry name" value="CBS"/>
    <property type="match status" value="2"/>
</dbReference>
<feature type="transmembrane region" description="Helical" evidence="9">
    <location>
        <begin position="384"/>
        <end position="410"/>
    </location>
</feature>
<dbReference type="InterPro" id="IPR000644">
    <property type="entry name" value="CBS_dom"/>
</dbReference>
<evidence type="ECO:0000256" key="1">
    <source>
        <dbReference type="ARBA" id="ARBA00004141"/>
    </source>
</evidence>
<dbReference type="GO" id="GO:0046872">
    <property type="term" value="F:metal ion binding"/>
    <property type="evidence" value="ECO:0007669"/>
    <property type="project" value="UniProtKB-KW"/>
</dbReference>
<sequence>MSYAVLAASLRSAMQRNDHTAISHIVAEMQPADIADFARYEPAYTVLALLMQLPEAQRGPTFGYLETEQQRDIGEKMTDEELAKLAATMDADERADLFHLVAPGRQPAILRQLSQKERDDLTKLASYAEGTAGAVMTSEYVSVPVTIDVAEALSLLRASAPDAETIYQVYCVDKEGRLQGTVSLRQLILAAPHQCVEELMVSEVVFASVETPQEEVSRLIAHYDLLALPVINGGDRLVGIVTYDDAMDVAAEEATEDMHKGVSVGKLEGSLRSVSLFELYRKRVVWLVLLVFANIFSGAGIAYFEETIEAYIALVFFLPLLVDSGGNAGSQAATLMVRGMATGDVRTRDWAKLLGREVGVALALGLTMALAVSVVGIFRAGSEIALVVALSMVLIVTVGSLIGMILPFILQRFKLDPATASAPLVTSIADASGVLIYFALATAILGLPTP</sequence>
<dbReference type="CDD" id="cd04606">
    <property type="entry name" value="CBS_pair_Mg_transporter"/>
    <property type="match status" value="1"/>
</dbReference>
<keyword evidence="9" id="KW-0479">Metal-binding</keyword>
<dbReference type="InterPro" id="IPR046342">
    <property type="entry name" value="CBS_dom_sf"/>
</dbReference>
<name>A0A844FQL1_9LACO</name>
<dbReference type="EMBL" id="VUMW01000058">
    <property type="protein sequence ID" value="MST80676.1"/>
    <property type="molecule type" value="Genomic_DNA"/>
</dbReference>
<dbReference type="Gene3D" id="1.25.60.10">
    <property type="entry name" value="MgtE N-terminal domain-like"/>
    <property type="match status" value="1"/>
</dbReference>
<keyword evidence="4 9" id="KW-0812">Transmembrane</keyword>
<gene>
    <name evidence="11" type="primary">mgtE</name>
    <name evidence="11" type="ORF">FYJ61_09660</name>
</gene>
<proteinExistence type="inferred from homology"/>
<keyword evidence="5 9" id="KW-0460">Magnesium</keyword>
<keyword evidence="7 9" id="KW-0472">Membrane</keyword>
<evidence type="ECO:0000256" key="6">
    <source>
        <dbReference type="ARBA" id="ARBA00022989"/>
    </source>
</evidence>
<dbReference type="InterPro" id="IPR006668">
    <property type="entry name" value="Mg_transptr_MgtE_intracell_dom"/>
</dbReference>
<feature type="transmembrane region" description="Helical" evidence="9">
    <location>
        <begin position="284"/>
        <end position="304"/>
    </location>
</feature>
<dbReference type="SUPFAM" id="SSF158791">
    <property type="entry name" value="MgtE N-terminal domain-like"/>
    <property type="match status" value="1"/>
</dbReference>
<reference evidence="11 12" key="1">
    <citation type="submission" date="2019-08" db="EMBL/GenBank/DDBJ databases">
        <title>In-depth cultivation of the pig gut microbiome towards novel bacterial diversity and tailored functional studies.</title>
        <authorList>
            <person name="Wylensek D."/>
            <person name="Hitch T.C.A."/>
            <person name="Clavel T."/>
        </authorList>
    </citation>
    <scope>NUCLEOTIDE SEQUENCE [LARGE SCALE GENOMIC DNA]</scope>
    <source>
        <strain evidence="11 12">WCA-470BD-2E</strain>
    </source>
</reference>
<comment type="caution">
    <text evidence="11">The sequence shown here is derived from an EMBL/GenBank/DDBJ whole genome shotgun (WGS) entry which is preliminary data.</text>
</comment>
<dbReference type="Gene3D" id="1.10.357.20">
    <property type="entry name" value="SLC41 divalent cation transporters, integral membrane domain"/>
    <property type="match status" value="1"/>
</dbReference>
<evidence type="ECO:0000256" key="4">
    <source>
        <dbReference type="ARBA" id="ARBA00022692"/>
    </source>
</evidence>